<name>A0ACB9H731_CICIN</name>
<evidence type="ECO:0000313" key="1">
    <source>
        <dbReference type="EMBL" id="KAI3790970.1"/>
    </source>
</evidence>
<accession>A0ACB9H731</accession>
<reference evidence="2" key="1">
    <citation type="journal article" date="2022" name="Mol. Ecol. Resour.">
        <title>The genomes of chicory, endive, great burdock and yacon provide insights into Asteraceae palaeo-polyploidization history and plant inulin production.</title>
        <authorList>
            <person name="Fan W."/>
            <person name="Wang S."/>
            <person name="Wang H."/>
            <person name="Wang A."/>
            <person name="Jiang F."/>
            <person name="Liu H."/>
            <person name="Zhao H."/>
            <person name="Xu D."/>
            <person name="Zhang Y."/>
        </authorList>
    </citation>
    <scope>NUCLEOTIDE SEQUENCE [LARGE SCALE GENOMIC DNA]</scope>
    <source>
        <strain evidence="2">cv. Punajuju</strain>
    </source>
</reference>
<gene>
    <name evidence="1" type="ORF">L2E82_04445</name>
</gene>
<keyword evidence="2" id="KW-1185">Reference proteome</keyword>
<comment type="caution">
    <text evidence="1">The sequence shown here is derived from an EMBL/GenBank/DDBJ whole genome shotgun (WGS) entry which is preliminary data.</text>
</comment>
<protein>
    <submittedName>
        <fullName evidence="1">Uncharacterized protein</fullName>
    </submittedName>
</protein>
<proteinExistence type="predicted"/>
<reference evidence="1 2" key="2">
    <citation type="journal article" date="2022" name="Mol. Ecol. Resour.">
        <title>The genomes of chicory, endive, great burdock and yacon provide insights into Asteraceae paleo-polyploidization history and plant inulin production.</title>
        <authorList>
            <person name="Fan W."/>
            <person name="Wang S."/>
            <person name="Wang H."/>
            <person name="Wang A."/>
            <person name="Jiang F."/>
            <person name="Liu H."/>
            <person name="Zhao H."/>
            <person name="Xu D."/>
            <person name="Zhang Y."/>
        </authorList>
    </citation>
    <scope>NUCLEOTIDE SEQUENCE [LARGE SCALE GENOMIC DNA]</scope>
    <source>
        <strain evidence="2">cv. Punajuju</strain>
        <tissue evidence="1">Leaves</tissue>
    </source>
</reference>
<organism evidence="1 2">
    <name type="scientific">Cichorium intybus</name>
    <name type="common">Chicory</name>
    <dbReference type="NCBI Taxonomy" id="13427"/>
    <lineage>
        <taxon>Eukaryota</taxon>
        <taxon>Viridiplantae</taxon>
        <taxon>Streptophyta</taxon>
        <taxon>Embryophyta</taxon>
        <taxon>Tracheophyta</taxon>
        <taxon>Spermatophyta</taxon>
        <taxon>Magnoliopsida</taxon>
        <taxon>eudicotyledons</taxon>
        <taxon>Gunneridae</taxon>
        <taxon>Pentapetalae</taxon>
        <taxon>asterids</taxon>
        <taxon>campanulids</taxon>
        <taxon>Asterales</taxon>
        <taxon>Asteraceae</taxon>
        <taxon>Cichorioideae</taxon>
        <taxon>Cichorieae</taxon>
        <taxon>Cichoriinae</taxon>
        <taxon>Cichorium</taxon>
    </lineage>
</organism>
<evidence type="ECO:0000313" key="2">
    <source>
        <dbReference type="Proteomes" id="UP001055811"/>
    </source>
</evidence>
<dbReference type="EMBL" id="CM042009">
    <property type="protein sequence ID" value="KAI3790970.1"/>
    <property type="molecule type" value="Genomic_DNA"/>
</dbReference>
<dbReference type="Proteomes" id="UP001055811">
    <property type="component" value="Linkage Group LG01"/>
</dbReference>
<sequence length="102" mass="11667">MEVFLFSTPTPADTSHTIGSTTSYNIIVKWFCDGFARFWFRFDHLRIACFRKSYQKRSLVTEEISPTKEAKISWVFKNSLAVSGKDAIKNGTDPTAMYMSLP</sequence>